<organism evidence="1 2">
    <name type="scientific">Litchfieldia salsa</name>
    <dbReference type="NCBI Taxonomy" id="930152"/>
    <lineage>
        <taxon>Bacteria</taxon>
        <taxon>Bacillati</taxon>
        <taxon>Bacillota</taxon>
        <taxon>Bacilli</taxon>
        <taxon>Bacillales</taxon>
        <taxon>Bacillaceae</taxon>
        <taxon>Litchfieldia</taxon>
    </lineage>
</organism>
<protein>
    <submittedName>
        <fullName evidence="1">Uncharacterized protein</fullName>
    </submittedName>
</protein>
<gene>
    <name evidence="1" type="ORF">SAMN05216565_10348</name>
</gene>
<dbReference type="AlphaFoldDB" id="A0A1H0SPA2"/>
<evidence type="ECO:0000313" key="1">
    <source>
        <dbReference type="EMBL" id="SDP43547.1"/>
    </source>
</evidence>
<reference evidence="2" key="1">
    <citation type="submission" date="2016-10" db="EMBL/GenBank/DDBJ databases">
        <authorList>
            <person name="Varghese N."/>
            <person name="Submissions S."/>
        </authorList>
    </citation>
    <scope>NUCLEOTIDE SEQUENCE [LARGE SCALE GENOMIC DNA]</scope>
    <source>
        <strain evidence="2">IBRC-M10078</strain>
    </source>
</reference>
<dbReference type="EMBL" id="FNJU01000003">
    <property type="protein sequence ID" value="SDP43547.1"/>
    <property type="molecule type" value="Genomic_DNA"/>
</dbReference>
<proteinExistence type="predicted"/>
<sequence length="37" mass="4481">MKCTSLTEKVNSRNDTPFEWLEINEKRRQKEEISIIN</sequence>
<name>A0A1H0SPA2_9BACI</name>
<evidence type="ECO:0000313" key="2">
    <source>
        <dbReference type="Proteomes" id="UP000199159"/>
    </source>
</evidence>
<keyword evidence="2" id="KW-1185">Reference proteome</keyword>
<dbReference type="Proteomes" id="UP000199159">
    <property type="component" value="Unassembled WGS sequence"/>
</dbReference>
<accession>A0A1H0SPA2</accession>